<dbReference type="EMBL" id="QSSQ01000057">
    <property type="protein sequence ID" value="RGL93605.1"/>
    <property type="molecule type" value="Genomic_DNA"/>
</dbReference>
<dbReference type="AlphaFoldDB" id="A0A3E4TRS9"/>
<dbReference type="Pfam" id="PF20469">
    <property type="entry name" value="OLD-like_TOPRIM"/>
    <property type="match status" value="1"/>
</dbReference>
<dbReference type="RefSeq" id="WP_117623742.1">
    <property type="nucleotide sequence ID" value="NZ_QRQF01000051.1"/>
</dbReference>
<dbReference type="InterPro" id="IPR041685">
    <property type="entry name" value="AAA_GajA/Old/RecF-like"/>
</dbReference>
<name>A0A3E4TRS9_9FIRM</name>
<dbReference type="Proteomes" id="UP000261257">
    <property type="component" value="Unassembled WGS sequence"/>
</dbReference>
<evidence type="ECO:0000313" key="4">
    <source>
        <dbReference type="Proteomes" id="UP000261257"/>
    </source>
</evidence>
<dbReference type="PANTHER" id="PTHR43581:SF4">
    <property type="entry name" value="ATP_GTP PHOSPHATASE"/>
    <property type="match status" value="1"/>
</dbReference>
<organism evidence="3 4">
    <name type="scientific">Hungatella hathewayi</name>
    <dbReference type="NCBI Taxonomy" id="154046"/>
    <lineage>
        <taxon>Bacteria</taxon>
        <taxon>Bacillati</taxon>
        <taxon>Bacillota</taxon>
        <taxon>Clostridia</taxon>
        <taxon>Lachnospirales</taxon>
        <taxon>Lachnospiraceae</taxon>
        <taxon>Hungatella</taxon>
    </lineage>
</organism>
<dbReference type="InterPro" id="IPR034139">
    <property type="entry name" value="TOPRIM_OLD"/>
</dbReference>
<proteinExistence type="predicted"/>
<reference evidence="3 4" key="1">
    <citation type="submission" date="2018-08" db="EMBL/GenBank/DDBJ databases">
        <title>A genome reference for cultivated species of the human gut microbiota.</title>
        <authorList>
            <person name="Zou Y."/>
            <person name="Xue W."/>
            <person name="Luo G."/>
        </authorList>
    </citation>
    <scope>NUCLEOTIDE SEQUENCE [LARGE SCALE GENOMIC DNA]</scope>
    <source>
        <strain evidence="3 4">TF05-11AC</strain>
    </source>
</reference>
<evidence type="ECO:0000259" key="2">
    <source>
        <dbReference type="Pfam" id="PF20469"/>
    </source>
</evidence>
<gene>
    <name evidence="3" type="ORF">DXC39_30355</name>
</gene>
<dbReference type="SUPFAM" id="SSF52540">
    <property type="entry name" value="P-loop containing nucleoside triphosphate hydrolases"/>
    <property type="match status" value="1"/>
</dbReference>
<accession>A0A3E4TRS9</accession>
<sequence length="694" mass="79362">MYLKEMQIRNFRNFHKAKFVFQKGVNVIIGENDSGKTNALQAIRLILDRRLNWYEKEITEEMFSDYLKNWKGHVIVISLRFGELDISNEEQAMLRYITGSDKNEGSLTWFCIPDTITRKKIEKASAEKKLSDVLDSLTIDNYVSFVTCGSDIDYLNDDEYEKIVGKIEEGYSNLKEKLDDKIYGYVGSEKHNNIEFIRKQLVDFTYIDALRDAVYDMKQKFNPLMTMLRQLEPRVKESDKEKVRALVKNINGAIGGVEEVNALGKRINRKIIESVGNTYSPDIVLKSEVSDDIKEIFRNLKLKSNTMKGFDLDSLGLGSTNIIYIALKLLEYSFIRELDEIQAKYLLLLFEEPEAHLHKHIQMSLFDKTGINADEGVQVIMTTHSDNISAASKISKMNILKKENGYSRVIQPALGLHENDVRHIERYLDSKRSELLFSKSVILVEGDAEEILIPVMCKKCLGLTLDELGISLINIGSVGFKNIYQLFNPLRINKRCAVITDMDEPIKPIGAGSQDNAHERGKSRKAELEKEHVDNVWVDGFFSKNTFEVDMVKGNEGYLKKLIEKTYVDKKVIEEKNSSIDSADVTKYGDVALKLANKNGKGWNAVLLSEIIDAKFYIPQYILDAIVFATREELKNVNYIHAILEYYGKVFSDVSIIEGLNTSEKIDYEEMVKDAKEQNTSSIRFLNTWLGVSE</sequence>
<dbReference type="CDD" id="cd01026">
    <property type="entry name" value="TOPRIM_OLD"/>
    <property type="match status" value="1"/>
</dbReference>
<feature type="domain" description="OLD protein-like TOPRIM" evidence="2">
    <location>
        <begin position="436"/>
        <end position="503"/>
    </location>
</feature>
<dbReference type="Gene3D" id="3.40.50.300">
    <property type="entry name" value="P-loop containing nucleotide triphosphate hydrolases"/>
    <property type="match status" value="1"/>
</dbReference>
<comment type="caution">
    <text evidence="3">The sequence shown here is derived from an EMBL/GenBank/DDBJ whole genome shotgun (WGS) entry which is preliminary data.</text>
</comment>
<dbReference type="InterPro" id="IPR027417">
    <property type="entry name" value="P-loop_NTPase"/>
</dbReference>
<feature type="domain" description="Endonuclease GajA/Old nuclease/RecF-like AAA" evidence="1">
    <location>
        <begin position="1"/>
        <end position="388"/>
    </location>
</feature>
<evidence type="ECO:0000313" key="3">
    <source>
        <dbReference type="EMBL" id="RGL93605.1"/>
    </source>
</evidence>
<dbReference type="Pfam" id="PF13175">
    <property type="entry name" value="AAA_15"/>
    <property type="match status" value="1"/>
</dbReference>
<dbReference type="InterPro" id="IPR051396">
    <property type="entry name" value="Bact_Antivir_Def_Nuclease"/>
</dbReference>
<dbReference type="PANTHER" id="PTHR43581">
    <property type="entry name" value="ATP/GTP PHOSPHATASE"/>
    <property type="match status" value="1"/>
</dbReference>
<evidence type="ECO:0000259" key="1">
    <source>
        <dbReference type="Pfam" id="PF13175"/>
    </source>
</evidence>
<protein>
    <submittedName>
        <fullName evidence="3">DUF2813 domain-containing protein</fullName>
    </submittedName>
</protein>